<dbReference type="GO" id="GO:0000302">
    <property type="term" value="P:response to reactive oxygen species"/>
    <property type="evidence" value="ECO:0007669"/>
    <property type="project" value="TreeGrafter"/>
</dbReference>
<dbReference type="AlphaFoldDB" id="A0A6J8CP72"/>
<dbReference type="InterPro" id="IPR003057">
    <property type="entry name" value="Invtbrt_color"/>
</dbReference>
<proteinExistence type="inferred from homology"/>
<keyword evidence="4" id="KW-0813">Transport</keyword>
<dbReference type="Pfam" id="PF08212">
    <property type="entry name" value="Lipocalin_2"/>
    <property type="match status" value="1"/>
</dbReference>
<sequence>MFTVTLCLLCSILNVGVTHAQIVGIGKCPSVAAQKELDVKEYLGDWYEIYKFKANFEDGQECIKANYLLKEDKHIRVLNEGKTPNGETISIVGDGYAPDESEPAKLLVKFSEAAPYGNYWVVDTDYKTYTLIYSCSELVDIHFEFAWILAREKSITEEIKNKLFQELEDFKVNTKNFLKTDQTASYCEAK</sequence>
<dbReference type="InterPro" id="IPR012674">
    <property type="entry name" value="Calycin"/>
</dbReference>
<evidence type="ECO:0000256" key="1">
    <source>
        <dbReference type="ARBA" id="ARBA00004613"/>
    </source>
</evidence>
<dbReference type="GO" id="GO:0006629">
    <property type="term" value="P:lipid metabolic process"/>
    <property type="evidence" value="ECO:0007669"/>
    <property type="project" value="TreeGrafter"/>
</dbReference>
<evidence type="ECO:0000256" key="6">
    <source>
        <dbReference type="ARBA" id="ARBA00022729"/>
    </source>
</evidence>
<feature type="domain" description="Lipocalin/cytosolic fatty-acid binding" evidence="11">
    <location>
        <begin position="37"/>
        <end position="177"/>
    </location>
</feature>
<evidence type="ECO:0000259" key="11">
    <source>
        <dbReference type="Pfam" id="PF08212"/>
    </source>
</evidence>
<evidence type="ECO:0000256" key="10">
    <source>
        <dbReference type="PIRNR" id="PIRNR036893"/>
    </source>
</evidence>
<dbReference type="PANTHER" id="PTHR10612:SF34">
    <property type="entry name" value="APOLIPOPROTEIN D"/>
    <property type="match status" value="1"/>
</dbReference>
<evidence type="ECO:0000256" key="3">
    <source>
        <dbReference type="ARBA" id="ARBA00019890"/>
    </source>
</evidence>
<dbReference type="PRINTS" id="PR01273">
    <property type="entry name" value="INVTBRTCOLOR"/>
</dbReference>
<evidence type="ECO:0000256" key="4">
    <source>
        <dbReference type="ARBA" id="ARBA00022448"/>
    </source>
</evidence>
<keyword evidence="13" id="KW-1185">Reference proteome</keyword>
<evidence type="ECO:0000256" key="5">
    <source>
        <dbReference type="ARBA" id="ARBA00022525"/>
    </source>
</evidence>
<keyword evidence="7" id="KW-0446">Lipid-binding</keyword>
<dbReference type="PROSITE" id="PS00213">
    <property type="entry name" value="LIPOCALIN"/>
    <property type="match status" value="1"/>
</dbReference>
<gene>
    <name evidence="12" type="ORF">MCOR_31194</name>
</gene>
<keyword evidence="9" id="KW-0325">Glycoprotein</keyword>
<dbReference type="InterPro" id="IPR022272">
    <property type="entry name" value="Lipocalin_CS"/>
</dbReference>
<comment type="similarity">
    <text evidence="2 10">Belongs to the calycin superfamily. Lipocalin family.</text>
</comment>
<dbReference type="GO" id="GO:0031409">
    <property type="term" value="F:pigment binding"/>
    <property type="evidence" value="ECO:0007669"/>
    <property type="project" value="InterPro"/>
</dbReference>
<dbReference type="SUPFAM" id="SSF50814">
    <property type="entry name" value="Lipocalins"/>
    <property type="match status" value="1"/>
</dbReference>
<dbReference type="Proteomes" id="UP000507470">
    <property type="component" value="Unassembled WGS sequence"/>
</dbReference>
<feature type="chain" id="PRO_5027204578" description="Apolipoprotein D" evidence="10">
    <location>
        <begin position="21"/>
        <end position="190"/>
    </location>
</feature>
<keyword evidence="5" id="KW-0964">Secreted</keyword>
<dbReference type="Gene3D" id="2.40.128.20">
    <property type="match status" value="1"/>
</dbReference>
<keyword evidence="8" id="KW-1015">Disulfide bond</keyword>
<reference evidence="12 13" key="1">
    <citation type="submission" date="2020-06" db="EMBL/GenBank/DDBJ databases">
        <authorList>
            <person name="Li R."/>
            <person name="Bekaert M."/>
        </authorList>
    </citation>
    <scope>NUCLEOTIDE SEQUENCE [LARGE SCALE GENOMIC DNA]</scope>
    <source>
        <strain evidence="13">wild</strain>
    </source>
</reference>
<evidence type="ECO:0000256" key="2">
    <source>
        <dbReference type="ARBA" id="ARBA00006889"/>
    </source>
</evidence>
<dbReference type="OrthoDB" id="565904at2759"/>
<dbReference type="GO" id="GO:0005576">
    <property type="term" value="C:extracellular region"/>
    <property type="evidence" value="ECO:0007669"/>
    <property type="project" value="UniProtKB-SubCell"/>
</dbReference>
<keyword evidence="6 10" id="KW-0732">Signal</keyword>
<evidence type="ECO:0000256" key="7">
    <source>
        <dbReference type="ARBA" id="ARBA00023121"/>
    </source>
</evidence>
<dbReference type="PANTHER" id="PTHR10612">
    <property type="entry name" value="APOLIPOPROTEIN D"/>
    <property type="match status" value="1"/>
</dbReference>
<evidence type="ECO:0000313" key="12">
    <source>
        <dbReference type="EMBL" id="CAC5396670.1"/>
    </source>
</evidence>
<dbReference type="PIRSF" id="PIRSF036893">
    <property type="entry name" value="Lipocalin_ApoD"/>
    <property type="match status" value="1"/>
</dbReference>
<dbReference type="InterPro" id="IPR000566">
    <property type="entry name" value="Lipocln_cytosolic_FA-bd_dom"/>
</dbReference>
<feature type="signal peptide" evidence="10">
    <location>
        <begin position="1"/>
        <end position="20"/>
    </location>
</feature>
<evidence type="ECO:0000256" key="9">
    <source>
        <dbReference type="ARBA" id="ARBA00023180"/>
    </source>
</evidence>
<dbReference type="PRINTS" id="PR00179">
    <property type="entry name" value="LIPOCALIN"/>
</dbReference>
<organism evidence="12 13">
    <name type="scientific">Mytilus coruscus</name>
    <name type="common">Sea mussel</name>
    <dbReference type="NCBI Taxonomy" id="42192"/>
    <lineage>
        <taxon>Eukaryota</taxon>
        <taxon>Metazoa</taxon>
        <taxon>Spiralia</taxon>
        <taxon>Lophotrochozoa</taxon>
        <taxon>Mollusca</taxon>
        <taxon>Bivalvia</taxon>
        <taxon>Autobranchia</taxon>
        <taxon>Pteriomorphia</taxon>
        <taxon>Mytilida</taxon>
        <taxon>Mytiloidea</taxon>
        <taxon>Mytilidae</taxon>
        <taxon>Mytilinae</taxon>
        <taxon>Mytilus</taxon>
    </lineage>
</organism>
<dbReference type="GO" id="GO:0005737">
    <property type="term" value="C:cytoplasm"/>
    <property type="evidence" value="ECO:0007669"/>
    <property type="project" value="TreeGrafter"/>
</dbReference>
<dbReference type="EMBL" id="CACVKT020005631">
    <property type="protein sequence ID" value="CAC5396670.1"/>
    <property type="molecule type" value="Genomic_DNA"/>
</dbReference>
<evidence type="ECO:0000256" key="8">
    <source>
        <dbReference type="ARBA" id="ARBA00023157"/>
    </source>
</evidence>
<name>A0A6J8CP72_MYTCO</name>
<evidence type="ECO:0000313" key="13">
    <source>
        <dbReference type="Proteomes" id="UP000507470"/>
    </source>
</evidence>
<dbReference type="FunFam" id="2.40.128.20:FF:000003">
    <property type="entry name" value="Apolipoprotein D"/>
    <property type="match status" value="1"/>
</dbReference>
<accession>A0A6J8CP72</accession>
<dbReference type="InterPro" id="IPR022271">
    <property type="entry name" value="Lipocalin_ApoD"/>
</dbReference>
<protein>
    <recommendedName>
        <fullName evidence="3">Apolipoprotein D</fullName>
    </recommendedName>
</protein>
<dbReference type="CDD" id="cd19437">
    <property type="entry name" value="lipocalin_apoD-like"/>
    <property type="match status" value="1"/>
</dbReference>
<dbReference type="GO" id="GO:0008289">
    <property type="term" value="F:lipid binding"/>
    <property type="evidence" value="ECO:0007669"/>
    <property type="project" value="UniProtKB-KW"/>
</dbReference>
<comment type="subcellular location">
    <subcellularLocation>
        <location evidence="1">Secreted</location>
    </subcellularLocation>
</comment>